<evidence type="ECO:0000256" key="1">
    <source>
        <dbReference type="ARBA" id="ARBA00004141"/>
    </source>
</evidence>
<organism evidence="7 8">
    <name type="scientific">Pontibacillus halophilus JSM 076056 = DSM 19796</name>
    <dbReference type="NCBI Taxonomy" id="1385510"/>
    <lineage>
        <taxon>Bacteria</taxon>
        <taxon>Bacillati</taxon>
        <taxon>Bacillota</taxon>
        <taxon>Bacilli</taxon>
        <taxon>Bacillales</taxon>
        <taxon>Bacillaceae</taxon>
        <taxon>Pontibacillus</taxon>
    </lineage>
</organism>
<feature type="transmembrane region" description="Helical" evidence="6">
    <location>
        <begin position="62"/>
        <end position="81"/>
    </location>
</feature>
<proteinExistence type="inferred from homology"/>
<evidence type="ECO:0000313" key="8">
    <source>
        <dbReference type="Proteomes" id="UP000030528"/>
    </source>
</evidence>
<keyword evidence="3 6" id="KW-0812">Transmembrane</keyword>
<dbReference type="eggNOG" id="COG0670">
    <property type="taxonomic scope" value="Bacteria"/>
</dbReference>
<dbReference type="RefSeq" id="WP_026801256.1">
    <property type="nucleotide sequence ID" value="NZ_AULI01000014.1"/>
</dbReference>
<keyword evidence="8" id="KW-1185">Reference proteome</keyword>
<evidence type="ECO:0000313" key="7">
    <source>
        <dbReference type="EMBL" id="KGX90541.1"/>
    </source>
</evidence>
<feature type="transmembrane region" description="Helical" evidence="6">
    <location>
        <begin position="87"/>
        <end position="111"/>
    </location>
</feature>
<evidence type="ECO:0000256" key="6">
    <source>
        <dbReference type="RuleBase" id="RU004379"/>
    </source>
</evidence>
<dbReference type="CDD" id="cd10432">
    <property type="entry name" value="BI-1-like_bacterial"/>
    <property type="match status" value="1"/>
</dbReference>
<feature type="transmembrane region" description="Helical" evidence="6">
    <location>
        <begin position="181"/>
        <end position="203"/>
    </location>
</feature>
<keyword evidence="5 6" id="KW-0472">Membrane</keyword>
<comment type="caution">
    <text evidence="7">The sequence shown here is derived from an EMBL/GenBank/DDBJ whole genome shotgun (WGS) entry which is preliminary data.</text>
</comment>
<protein>
    <submittedName>
        <fullName evidence="7">Membrane protein</fullName>
    </submittedName>
</protein>
<dbReference type="Proteomes" id="UP000030528">
    <property type="component" value="Unassembled WGS sequence"/>
</dbReference>
<dbReference type="InterPro" id="IPR006214">
    <property type="entry name" value="Bax_inhibitor_1-related"/>
</dbReference>
<dbReference type="PANTHER" id="PTHR23291:SF50">
    <property type="entry name" value="PROTEIN LIFEGUARD 4"/>
    <property type="match status" value="1"/>
</dbReference>
<gene>
    <name evidence="7" type="ORF">N781_07035</name>
</gene>
<reference evidence="7 8" key="1">
    <citation type="submission" date="2013-08" db="EMBL/GenBank/DDBJ databases">
        <authorList>
            <person name="Huang J."/>
            <person name="Wang G."/>
        </authorList>
    </citation>
    <scope>NUCLEOTIDE SEQUENCE [LARGE SCALE GENOMIC DNA]</scope>
    <source>
        <strain evidence="7 8">JSM 076056</strain>
    </source>
</reference>
<evidence type="ECO:0000256" key="3">
    <source>
        <dbReference type="ARBA" id="ARBA00022692"/>
    </source>
</evidence>
<evidence type="ECO:0000256" key="4">
    <source>
        <dbReference type="ARBA" id="ARBA00022989"/>
    </source>
</evidence>
<comment type="similarity">
    <text evidence="2 6">Belongs to the BI1 family.</text>
</comment>
<comment type="subcellular location">
    <subcellularLocation>
        <location evidence="1">Membrane</location>
        <topology evidence="1">Multi-pass membrane protein</topology>
    </subcellularLocation>
</comment>
<dbReference type="GO" id="GO:0005886">
    <property type="term" value="C:plasma membrane"/>
    <property type="evidence" value="ECO:0007669"/>
    <property type="project" value="TreeGrafter"/>
</dbReference>
<feature type="transmembrane region" description="Helical" evidence="6">
    <location>
        <begin position="12"/>
        <end position="30"/>
    </location>
</feature>
<feature type="transmembrane region" description="Helical" evidence="6">
    <location>
        <begin position="148"/>
        <end position="169"/>
    </location>
</feature>
<evidence type="ECO:0000256" key="2">
    <source>
        <dbReference type="ARBA" id="ARBA00010350"/>
    </source>
</evidence>
<name>A0A0A5GBK0_9BACI</name>
<dbReference type="Pfam" id="PF01027">
    <property type="entry name" value="Bax1-I"/>
    <property type="match status" value="1"/>
</dbReference>
<dbReference type="AlphaFoldDB" id="A0A0A5GBK0"/>
<dbReference type="PANTHER" id="PTHR23291">
    <property type="entry name" value="BAX INHIBITOR-RELATED"/>
    <property type="match status" value="1"/>
</dbReference>
<sequence length="210" mass="23647">MNNTNQQLLGKVLSTFTLSLAFACIGLWVGQYVPPALFLPLVILEFAMLLFAFFLRKAKKVGYFFLYLFTSISGMTMYPAISFYISSIGATTVLIILGVTTLIFIALSLYAWTTKRDLSFLGGILFSALLALLLVWLLHVIFDFGSSAVLVITIISIILFSGFIIYDINQIKHRSFTKEDVPLLALNLYINFINLFLDLLRLVNIFKNND</sequence>
<accession>A0A0A5GBK0</accession>
<feature type="transmembrane region" description="Helical" evidence="6">
    <location>
        <begin position="36"/>
        <end position="55"/>
    </location>
</feature>
<dbReference type="OrthoDB" id="9793828at2"/>
<dbReference type="STRING" id="1385510.GCA_000425205_02996"/>
<evidence type="ECO:0000256" key="5">
    <source>
        <dbReference type="ARBA" id="ARBA00023136"/>
    </source>
</evidence>
<keyword evidence="4 6" id="KW-1133">Transmembrane helix</keyword>
<dbReference type="EMBL" id="AVPE01000014">
    <property type="protein sequence ID" value="KGX90541.1"/>
    <property type="molecule type" value="Genomic_DNA"/>
</dbReference>
<feature type="transmembrane region" description="Helical" evidence="6">
    <location>
        <begin position="118"/>
        <end position="142"/>
    </location>
</feature>